<dbReference type="GO" id="GO:0016855">
    <property type="term" value="F:racemase and epimerase activity, acting on amino acids and derivatives"/>
    <property type="evidence" value="ECO:0007669"/>
    <property type="project" value="InterPro"/>
</dbReference>
<reference evidence="2" key="1">
    <citation type="submission" date="2017-09" db="EMBL/GenBank/DDBJ databases">
        <title>Depth-based differentiation of microbial function through sediment-hosted aquifers and enrichment of novel symbionts in the deep terrestrial subsurface.</title>
        <authorList>
            <person name="Probst A.J."/>
            <person name="Ladd B."/>
            <person name="Jarett J.K."/>
            <person name="Geller-Mcgrath D.E."/>
            <person name="Sieber C.M.K."/>
            <person name="Emerson J.B."/>
            <person name="Anantharaman K."/>
            <person name="Thomas B.C."/>
            <person name="Malmstrom R."/>
            <person name="Stieglmeier M."/>
            <person name="Klingl A."/>
            <person name="Woyke T."/>
            <person name="Ryan C.M."/>
            <person name="Banfield J.F."/>
        </authorList>
    </citation>
    <scope>NUCLEOTIDE SEQUENCE [LARGE SCALE GENOMIC DNA]</scope>
</reference>
<dbReference type="AlphaFoldDB" id="A0A2H0WRE6"/>
<evidence type="ECO:0000313" key="2">
    <source>
        <dbReference type="Proteomes" id="UP000231282"/>
    </source>
</evidence>
<protein>
    <recommendedName>
        <fullName evidence="3">Glutamate racemase</fullName>
    </recommendedName>
</protein>
<accession>A0A2H0WRE6</accession>
<sequence>MNNNQPIGVLDSGRGRIPLVEEEMFNHQITKIIAKEYLQPLLKKRIDTLVLACTHYPLLKRAIKKTVGKQVVLISPGKMTAKSLVKKFKNRKLSSYQKRGDIKLYFTDSDLPNTKEVEKYLGKKIYSSKIRQVSLDKI</sequence>
<dbReference type="EMBL" id="PEZH01000023">
    <property type="protein sequence ID" value="PIS15191.1"/>
    <property type="molecule type" value="Genomic_DNA"/>
</dbReference>
<dbReference type="Proteomes" id="UP000231282">
    <property type="component" value="Unassembled WGS sequence"/>
</dbReference>
<comment type="caution">
    <text evidence="1">The sequence shown here is derived from an EMBL/GenBank/DDBJ whole genome shotgun (WGS) entry which is preliminary data.</text>
</comment>
<dbReference type="SUPFAM" id="SSF53681">
    <property type="entry name" value="Aspartate/glutamate racemase"/>
    <property type="match status" value="1"/>
</dbReference>
<dbReference type="Gene3D" id="3.40.50.1860">
    <property type="match status" value="1"/>
</dbReference>
<proteinExistence type="predicted"/>
<dbReference type="PROSITE" id="PS00924">
    <property type="entry name" value="ASP_GLU_RACEMASE_2"/>
    <property type="match status" value="1"/>
</dbReference>
<dbReference type="InterPro" id="IPR033134">
    <property type="entry name" value="Asp/Glu_racemase_AS_2"/>
</dbReference>
<gene>
    <name evidence="1" type="ORF">COT63_01370</name>
</gene>
<dbReference type="InterPro" id="IPR001920">
    <property type="entry name" value="Asp/Glu_race"/>
</dbReference>
<organism evidence="1 2">
    <name type="scientific">Candidatus Shapirobacteria bacterium CG09_land_8_20_14_0_10_38_17</name>
    <dbReference type="NCBI Taxonomy" id="1974884"/>
    <lineage>
        <taxon>Bacteria</taxon>
        <taxon>Candidatus Shapironibacteriota</taxon>
    </lineage>
</organism>
<name>A0A2H0WRE6_9BACT</name>
<evidence type="ECO:0000313" key="1">
    <source>
        <dbReference type="EMBL" id="PIS15191.1"/>
    </source>
</evidence>
<evidence type="ECO:0008006" key="3">
    <source>
        <dbReference type="Google" id="ProtNLM"/>
    </source>
</evidence>